<feature type="domain" description="DDE-1" evidence="1">
    <location>
        <begin position="8"/>
        <end position="49"/>
    </location>
</feature>
<accession>A0ABQ9HPY7</accession>
<gene>
    <name evidence="2" type="ORF">PR048_012650</name>
</gene>
<dbReference type="InterPro" id="IPR004875">
    <property type="entry name" value="DDE_SF_endonuclease_dom"/>
</dbReference>
<evidence type="ECO:0000313" key="2">
    <source>
        <dbReference type="EMBL" id="KAJ8886439.1"/>
    </source>
</evidence>
<evidence type="ECO:0000313" key="3">
    <source>
        <dbReference type="Proteomes" id="UP001159363"/>
    </source>
</evidence>
<reference evidence="2 3" key="1">
    <citation type="submission" date="2023-02" db="EMBL/GenBank/DDBJ databases">
        <title>LHISI_Scaffold_Assembly.</title>
        <authorList>
            <person name="Stuart O.P."/>
            <person name="Cleave R."/>
            <person name="Magrath M.J.L."/>
            <person name="Mikheyev A.S."/>
        </authorList>
    </citation>
    <scope>NUCLEOTIDE SEQUENCE [LARGE SCALE GENOMIC DNA]</scope>
    <source>
        <strain evidence="2">Daus_M_001</strain>
        <tissue evidence="2">Leg muscle</tissue>
    </source>
</reference>
<proteinExistence type="predicted"/>
<name>A0ABQ9HPY7_9NEOP</name>
<dbReference type="Pfam" id="PF03184">
    <property type="entry name" value="DDE_1"/>
    <property type="match status" value="1"/>
</dbReference>
<dbReference type="Proteomes" id="UP001159363">
    <property type="component" value="Chromosome X"/>
</dbReference>
<sequence>MEYHRCYKYGNVTILCLPPHTTHKMQPLDKTLMGALKTYYNEEVHTWLRHSSILLTPFDVVELFGCTYLKVRSTAFTVNSFKATGLYPVDRNIFSSHDFLVSDERSEHAIATPEEIQTDGIVVLQCAVENDEPSSRPNLECVPSLLRSSCSNKTTH</sequence>
<dbReference type="EMBL" id="JARBHB010000004">
    <property type="protein sequence ID" value="KAJ8886439.1"/>
    <property type="molecule type" value="Genomic_DNA"/>
</dbReference>
<protein>
    <recommendedName>
        <fullName evidence="1">DDE-1 domain-containing protein</fullName>
    </recommendedName>
</protein>
<evidence type="ECO:0000259" key="1">
    <source>
        <dbReference type="Pfam" id="PF03184"/>
    </source>
</evidence>
<organism evidence="2 3">
    <name type="scientific">Dryococelus australis</name>
    <dbReference type="NCBI Taxonomy" id="614101"/>
    <lineage>
        <taxon>Eukaryota</taxon>
        <taxon>Metazoa</taxon>
        <taxon>Ecdysozoa</taxon>
        <taxon>Arthropoda</taxon>
        <taxon>Hexapoda</taxon>
        <taxon>Insecta</taxon>
        <taxon>Pterygota</taxon>
        <taxon>Neoptera</taxon>
        <taxon>Polyneoptera</taxon>
        <taxon>Phasmatodea</taxon>
        <taxon>Verophasmatodea</taxon>
        <taxon>Anareolatae</taxon>
        <taxon>Phasmatidae</taxon>
        <taxon>Eurycanthinae</taxon>
        <taxon>Dryococelus</taxon>
    </lineage>
</organism>
<keyword evidence="3" id="KW-1185">Reference proteome</keyword>
<comment type="caution">
    <text evidence="2">The sequence shown here is derived from an EMBL/GenBank/DDBJ whole genome shotgun (WGS) entry which is preliminary data.</text>
</comment>